<accession>A0AAD4WX58</accession>
<keyword evidence="3" id="KW-1185">Reference proteome</keyword>
<sequence length="88" mass="9677">MSFNPDAVLFELIGHGPDSELETQICSLTTPLQLLPPSILHQAVCPSSLTRVQIPTSVENSNEKTSDMSTPNLNMRRIEQADAAEDKR</sequence>
<protein>
    <submittedName>
        <fullName evidence="2">Uncharacterized protein</fullName>
    </submittedName>
</protein>
<feature type="region of interest" description="Disordered" evidence="1">
    <location>
        <begin position="55"/>
        <end position="88"/>
    </location>
</feature>
<name>A0AAD4WX58_PRUDU</name>
<dbReference type="AlphaFoldDB" id="A0AAD4WX58"/>
<evidence type="ECO:0000313" key="3">
    <source>
        <dbReference type="Proteomes" id="UP001054821"/>
    </source>
</evidence>
<dbReference type="Proteomes" id="UP001054821">
    <property type="component" value="Chromosome 1"/>
</dbReference>
<proteinExistence type="predicted"/>
<feature type="compositionally biased region" description="Basic and acidic residues" evidence="1">
    <location>
        <begin position="76"/>
        <end position="88"/>
    </location>
</feature>
<dbReference type="EMBL" id="JAJFAZ020000001">
    <property type="protein sequence ID" value="KAI5349662.1"/>
    <property type="molecule type" value="Genomic_DNA"/>
</dbReference>
<gene>
    <name evidence="2" type="ORF">L3X38_002551</name>
</gene>
<reference evidence="2 3" key="1">
    <citation type="journal article" date="2022" name="G3 (Bethesda)">
        <title>Whole-genome sequence and methylome profiling of the almond [Prunus dulcis (Mill.) D.A. Webb] cultivar 'Nonpareil'.</title>
        <authorList>
            <person name="D'Amico-Willman K.M."/>
            <person name="Ouma W.Z."/>
            <person name="Meulia T."/>
            <person name="Sideli G.M."/>
            <person name="Gradziel T.M."/>
            <person name="Fresnedo-Ramirez J."/>
        </authorList>
    </citation>
    <scope>NUCLEOTIDE SEQUENCE [LARGE SCALE GENOMIC DNA]</scope>
    <source>
        <strain evidence="2">Clone GOH B32 T37-40</strain>
    </source>
</reference>
<evidence type="ECO:0000313" key="2">
    <source>
        <dbReference type="EMBL" id="KAI5349662.1"/>
    </source>
</evidence>
<organism evidence="2 3">
    <name type="scientific">Prunus dulcis</name>
    <name type="common">Almond</name>
    <name type="synonym">Amygdalus dulcis</name>
    <dbReference type="NCBI Taxonomy" id="3755"/>
    <lineage>
        <taxon>Eukaryota</taxon>
        <taxon>Viridiplantae</taxon>
        <taxon>Streptophyta</taxon>
        <taxon>Embryophyta</taxon>
        <taxon>Tracheophyta</taxon>
        <taxon>Spermatophyta</taxon>
        <taxon>Magnoliopsida</taxon>
        <taxon>eudicotyledons</taxon>
        <taxon>Gunneridae</taxon>
        <taxon>Pentapetalae</taxon>
        <taxon>rosids</taxon>
        <taxon>fabids</taxon>
        <taxon>Rosales</taxon>
        <taxon>Rosaceae</taxon>
        <taxon>Amygdaloideae</taxon>
        <taxon>Amygdaleae</taxon>
        <taxon>Prunus</taxon>
    </lineage>
</organism>
<evidence type="ECO:0000256" key="1">
    <source>
        <dbReference type="SAM" id="MobiDB-lite"/>
    </source>
</evidence>
<comment type="caution">
    <text evidence="2">The sequence shown here is derived from an EMBL/GenBank/DDBJ whole genome shotgun (WGS) entry which is preliminary data.</text>
</comment>